<dbReference type="RefSeq" id="WP_344045737.1">
    <property type="nucleotide sequence ID" value="NZ_BAAAHG010000001.1"/>
</dbReference>
<evidence type="ECO:0000256" key="3">
    <source>
        <dbReference type="PROSITE-ProRule" id="PRU00023"/>
    </source>
</evidence>
<evidence type="ECO:0000256" key="2">
    <source>
        <dbReference type="ARBA" id="ARBA00023043"/>
    </source>
</evidence>
<reference evidence="5" key="1">
    <citation type="journal article" date="2019" name="Int. J. Syst. Evol. Microbiol.">
        <title>The Global Catalogue of Microorganisms (GCM) 10K type strain sequencing project: providing services to taxonomists for standard genome sequencing and annotation.</title>
        <authorList>
            <consortium name="The Broad Institute Genomics Platform"/>
            <consortium name="The Broad Institute Genome Sequencing Center for Infectious Disease"/>
            <person name="Wu L."/>
            <person name="Ma J."/>
        </authorList>
    </citation>
    <scope>NUCLEOTIDE SEQUENCE [LARGE SCALE GENOMIC DNA]</scope>
    <source>
        <strain evidence="5">JCM 10673</strain>
    </source>
</reference>
<dbReference type="Proteomes" id="UP001501005">
    <property type="component" value="Unassembled WGS sequence"/>
</dbReference>
<keyword evidence="2 3" id="KW-0040">ANK repeat</keyword>
<dbReference type="PANTHER" id="PTHR24171">
    <property type="entry name" value="ANKYRIN REPEAT DOMAIN-CONTAINING PROTEIN 39-RELATED"/>
    <property type="match status" value="1"/>
</dbReference>
<dbReference type="EMBL" id="BAAAHG010000001">
    <property type="protein sequence ID" value="GAA0901666.1"/>
    <property type="molecule type" value="Genomic_DNA"/>
</dbReference>
<dbReference type="InterPro" id="IPR036770">
    <property type="entry name" value="Ankyrin_rpt-contain_sf"/>
</dbReference>
<sequence length="610" mass="68310">MSPRPELPWFPPEEAASWRRIRRYAVPRGMIERATERRLAGDWRGACAAANVDVAFDLSEVGERWGHDVAAALEDDLRHLVPDLVRWHLPRLPGGLTTLVPHRNVVLARYRPVEAGESPRSTPYLHLTTPPMTEGPQRLTLRFQTVGDEQAAGVFGILTEDWRYARHLWDARHTAELRERCGGRERLPFFHPDGRPRGTDELPTADPGPDDAVAQAEWAALLHQRGEIQAAFAVAGIEVDLTRSSGFPTWYRAEPEQLLGRLAFDHTRLEREVRRLADEGVGDRFRMVGSVNVYAHVLLEPADSRAGLRVRVVHSDEGKDMPHLAEALWRRLPDLDLLRIGGVEPEHLHPLVREALFPVLEVTDETAGPPGPAALAPVRVRCRGEWHEVGFRKGGSLLHMPHSDEEQRREQALRAFGGAVAGCFAVQQTWTSGTGRLPKALRAQQRELFLRAQHGDTQGVLALLDAGMDPRVRDAGRRTLLHALHLLDHELLLPRLLAEGLDLEARDHRERTPLFTAVNDGGSKALVEALLAAGARIDVVDHQGLSLAQVVRRYKRSDLTFLRERVLEEHPDISADWWEALMDEAEEDEAYVYESLGGENSEDDGEGENS</sequence>
<evidence type="ECO:0000313" key="4">
    <source>
        <dbReference type="EMBL" id="GAA0901666.1"/>
    </source>
</evidence>
<dbReference type="SUPFAM" id="SSF48403">
    <property type="entry name" value="Ankyrin repeat"/>
    <property type="match status" value="1"/>
</dbReference>
<feature type="repeat" description="ANK" evidence="3">
    <location>
        <begin position="509"/>
        <end position="542"/>
    </location>
</feature>
<dbReference type="PANTHER" id="PTHR24171:SF8">
    <property type="entry name" value="BRCA1-ASSOCIATED RING DOMAIN PROTEIN 1"/>
    <property type="match status" value="1"/>
</dbReference>
<dbReference type="InterPro" id="IPR002110">
    <property type="entry name" value="Ankyrin_rpt"/>
</dbReference>
<dbReference type="PROSITE" id="PS50297">
    <property type="entry name" value="ANK_REP_REGION"/>
    <property type="match status" value="1"/>
</dbReference>
<dbReference type="Gene3D" id="1.25.40.20">
    <property type="entry name" value="Ankyrin repeat-containing domain"/>
    <property type="match status" value="1"/>
</dbReference>
<keyword evidence="1" id="KW-0677">Repeat</keyword>
<evidence type="ECO:0000256" key="1">
    <source>
        <dbReference type="ARBA" id="ARBA00022737"/>
    </source>
</evidence>
<evidence type="ECO:0008006" key="6">
    <source>
        <dbReference type="Google" id="ProtNLM"/>
    </source>
</evidence>
<comment type="caution">
    <text evidence="4">The sequence shown here is derived from an EMBL/GenBank/DDBJ whole genome shotgun (WGS) entry which is preliminary data.</text>
</comment>
<accession>A0ABP3YPS0</accession>
<keyword evidence="5" id="KW-1185">Reference proteome</keyword>
<protein>
    <recommendedName>
        <fullName evidence="6">Ankyrin repeat domain-containing protein</fullName>
    </recommendedName>
</protein>
<name>A0ABP3YPS0_9ACTN</name>
<organism evidence="4 5">
    <name type="scientific">Streptomyces thermoalcalitolerans</name>
    <dbReference type="NCBI Taxonomy" id="65605"/>
    <lineage>
        <taxon>Bacteria</taxon>
        <taxon>Bacillati</taxon>
        <taxon>Actinomycetota</taxon>
        <taxon>Actinomycetes</taxon>
        <taxon>Kitasatosporales</taxon>
        <taxon>Streptomycetaceae</taxon>
        <taxon>Streptomyces</taxon>
    </lineage>
</organism>
<proteinExistence type="predicted"/>
<evidence type="ECO:0000313" key="5">
    <source>
        <dbReference type="Proteomes" id="UP001501005"/>
    </source>
</evidence>
<dbReference type="Pfam" id="PF12796">
    <property type="entry name" value="Ank_2"/>
    <property type="match status" value="1"/>
</dbReference>
<gene>
    <name evidence="4" type="ORF">GCM10009549_02760</name>
</gene>
<dbReference type="PROSITE" id="PS50088">
    <property type="entry name" value="ANK_REPEAT"/>
    <property type="match status" value="1"/>
</dbReference>